<dbReference type="Proteomes" id="UP000077755">
    <property type="component" value="Chromosome 1"/>
</dbReference>
<feature type="transmembrane region" description="Helical" evidence="1">
    <location>
        <begin position="17"/>
        <end position="41"/>
    </location>
</feature>
<protein>
    <submittedName>
        <fullName evidence="2">Uncharacterized protein</fullName>
    </submittedName>
</protein>
<evidence type="ECO:0000313" key="3">
    <source>
        <dbReference type="EMBL" id="WOG82927.1"/>
    </source>
</evidence>
<keyword evidence="4" id="KW-1185">Reference proteome</keyword>
<proteinExistence type="predicted"/>
<dbReference type="AlphaFoldDB" id="A0A166GVI7"/>
<reference evidence="2" key="1">
    <citation type="journal article" date="2016" name="Nat. Genet.">
        <title>A high-quality carrot genome assembly provides new insights into carotenoid accumulation and asterid genome evolution.</title>
        <authorList>
            <person name="Iorizzo M."/>
            <person name="Ellison S."/>
            <person name="Senalik D."/>
            <person name="Zeng P."/>
            <person name="Satapoomin P."/>
            <person name="Huang J."/>
            <person name="Bowman M."/>
            <person name="Iovene M."/>
            <person name="Sanseverino W."/>
            <person name="Cavagnaro P."/>
            <person name="Yildiz M."/>
            <person name="Macko-Podgorni A."/>
            <person name="Moranska E."/>
            <person name="Grzebelus E."/>
            <person name="Grzebelus D."/>
            <person name="Ashrafi H."/>
            <person name="Zheng Z."/>
            <person name="Cheng S."/>
            <person name="Spooner D."/>
            <person name="Van Deynze A."/>
            <person name="Simon P."/>
        </authorList>
    </citation>
    <scope>NUCLEOTIDE SEQUENCE [LARGE SCALE GENOMIC DNA]</scope>
    <source>
        <tissue evidence="2">Leaf</tissue>
    </source>
</reference>
<reference evidence="3" key="2">
    <citation type="submission" date="2022-03" db="EMBL/GenBank/DDBJ databases">
        <title>Draft title - Genomic analysis of global carrot germplasm unveils the trajectory of domestication and the origin of high carotenoid orange carrot.</title>
        <authorList>
            <person name="Iorizzo M."/>
            <person name="Ellison S."/>
            <person name="Senalik D."/>
            <person name="Macko-Podgorni A."/>
            <person name="Grzebelus D."/>
            <person name="Bostan H."/>
            <person name="Rolling W."/>
            <person name="Curaba J."/>
            <person name="Simon P."/>
        </authorList>
    </citation>
    <scope>NUCLEOTIDE SEQUENCE</scope>
    <source>
        <tissue evidence="3">Leaf</tissue>
    </source>
</reference>
<dbReference type="EMBL" id="CP093343">
    <property type="protein sequence ID" value="WOG82927.1"/>
    <property type="molecule type" value="Genomic_DNA"/>
</dbReference>
<dbReference type="EMBL" id="LNRQ01000001">
    <property type="protein sequence ID" value="KZN09399.1"/>
    <property type="molecule type" value="Genomic_DNA"/>
</dbReference>
<evidence type="ECO:0000313" key="2">
    <source>
        <dbReference type="EMBL" id="KZN09399.1"/>
    </source>
</evidence>
<keyword evidence="1" id="KW-1133">Transmembrane helix</keyword>
<keyword evidence="1" id="KW-0812">Transmembrane</keyword>
<evidence type="ECO:0000256" key="1">
    <source>
        <dbReference type="SAM" id="Phobius"/>
    </source>
</evidence>
<organism evidence="2">
    <name type="scientific">Daucus carota subsp. sativus</name>
    <name type="common">Carrot</name>
    <dbReference type="NCBI Taxonomy" id="79200"/>
    <lineage>
        <taxon>Eukaryota</taxon>
        <taxon>Viridiplantae</taxon>
        <taxon>Streptophyta</taxon>
        <taxon>Embryophyta</taxon>
        <taxon>Tracheophyta</taxon>
        <taxon>Spermatophyta</taxon>
        <taxon>Magnoliopsida</taxon>
        <taxon>eudicotyledons</taxon>
        <taxon>Gunneridae</taxon>
        <taxon>Pentapetalae</taxon>
        <taxon>asterids</taxon>
        <taxon>campanulids</taxon>
        <taxon>Apiales</taxon>
        <taxon>Apiaceae</taxon>
        <taxon>Apioideae</taxon>
        <taxon>Scandiceae</taxon>
        <taxon>Daucinae</taxon>
        <taxon>Daucus</taxon>
        <taxon>Daucus sect. Daucus</taxon>
    </lineage>
</organism>
<dbReference type="Gramene" id="KZN09399">
    <property type="protein sequence ID" value="KZN09399"/>
    <property type="gene ID" value="DCAR_002055"/>
</dbReference>
<gene>
    <name evidence="2" type="ORF">DCAR_002055</name>
    <name evidence="3" type="ORF">DCAR_0102098</name>
</gene>
<evidence type="ECO:0000313" key="4">
    <source>
        <dbReference type="Proteomes" id="UP000077755"/>
    </source>
</evidence>
<sequence length="127" mass="14427">MTFRSWMKDWIIHNPKFFIVIVIVVIFIIISTVVTSIYIHIESSAVDTVSTIYKDLSTTLKDLDAETTWDPKNFPVTLKDAEPWAKIILTAFKDLDSENILTAFKDLDSEKILTALKDLDSGTTESI</sequence>
<keyword evidence="1" id="KW-0472">Membrane</keyword>
<name>A0A166GVI7_DAUCS</name>
<accession>A0A166GVI7</accession>